<protein>
    <submittedName>
        <fullName evidence="1">Uncharacterized protein</fullName>
    </submittedName>
</protein>
<proteinExistence type="predicted"/>
<evidence type="ECO:0000313" key="1">
    <source>
        <dbReference type="EMBL" id="ADA61644.1"/>
    </source>
</evidence>
<dbReference type="RefSeq" id="WP_012818035.1">
    <property type="nucleotide sequence ID" value="NC_013373.1"/>
</dbReference>
<dbReference type="AlphaFoldDB" id="D2J713"/>
<reference evidence="1" key="1">
    <citation type="submission" date="2009-08" db="EMBL/GenBank/DDBJ databases">
        <authorList>
            <person name="Gill J."/>
            <person name="Borman J."/>
            <person name="Shetty J."/>
            <person name="Hostetler J."/>
            <person name="Durkin S."/>
            <person name="Montgomery B."/>
        </authorList>
    </citation>
    <scope>NUCLEOTIDE SEQUENCE</scope>
    <source>
        <strain evidence="1">CDC3</strain>
        <plasmid evidence="1">SAP020A</plasmid>
    </source>
</reference>
<dbReference type="EMBL" id="GQ900386">
    <property type="protein sequence ID" value="ADA61644.1"/>
    <property type="molecule type" value="Genomic_DNA"/>
</dbReference>
<geneLocation type="plasmid" evidence="1">
    <name>SAP020A</name>
</geneLocation>
<name>D2J713_9STAP</name>
<organism evidence="1">
    <name type="scientific">Staphylococcus sp. CDC3</name>
    <dbReference type="NCBI Taxonomy" id="678601"/>
    <lineage>
        <taxon>Bacteria</taxon>
        <taxon>Bacillati</taxon>
        <taxon>Bacillota</taxon>
        <taxon>Bacilli</taxon>
        <taxon>Bacillales</taxon>
        <taxon>Staphylococcaceae</taxon>
        <taxon>Staphylococcus</taxon>
    </lineage>
</organism>
<gene>
    <name evidence="1" type="ORF">SAP020A_069</name>
</gene>
<reference evidence="1" key="2">
    <citation type="submission" date="2009-12" db="EMBL/GenBank/DDBJ databases">
        <authorList>
            <person name="Summers A.O."/>
            <person name="Shearer J."/>
            <person name="Wireman J."/>
        </authorList>
    </citation>
    <scope>NUCLEOTIDE SEQUENCE</scope>
    <source>
        <strain evidence="1">CDC3</strain>
        <plasmid evidence="1">SAP020A</plasmid>
    </source>
</reference>
<sequence length="153" mass="18103">MVNIILETTDDLEVLMKKYREVSLLIEEYEAKDKIIKYVNALNNKLNEFKDYFNSEQGKTEISLENNLISGYYHGTFETEETLLSAYYLDKTNEIKSELFDALDDRTKRDYEVLEELRKQKFECELSITDAPYELGLSEEETNKYLSEFKSIK</sequence>
<keyword evidence="1" id="KW-0614">Plasmid</keyword>
<accession>D2J713</accession>